<dbReference type="InterPro" id="IPR029071">
    <property type="entry name" value="Ubiquitin-like_domsf"/>
</dbReference>
<sequence length="408" mass="46388">MSRSLHSNYSRSDQSREHKSVHWSNDVETESSAMSNGSLSQENLCKNQFKWSHPVVDTPIWTPSLNPIQPTQTEQSSDLGTTRTVSLNRSQSVGPSVRPKANTGNFHNAISFPATLADIITAKTNPTSPTGAADANRFSNHSNIPLFAGIKNTVSQLDQNKLPTTFDQRWLNANKEHRFQADMCHGNVSSPIHGSEIIKYRDPYKSLERTEEEHTDVQKPKTVSTTKVVLRVYQPDRTTKAVAIEAHTTAFEVLELLLEKNILPCTTKYALVEKIPSLKLERCFEDSELVMDCVINWNVCSENLIFFEEREDMYGIFENPKDMFVLNNELNIPGHSEHLYVRTNGSNWKRRFCMLRNSGLYVSKQYSKNISAFQRIVSFKPYLRLYTTTGGWKKMLAPTPFGFTVRVS</sequence>
<dbReference type="EMBL" id="JTDF01001441">
    <property type="protein sequence ID" value="KAF8570020.1"/>
    <property type="molecule type" value="Genomic_DNA"/>
</dbReference>
<organism evidence="3 4">
    <name type="scientific">Paragonimus westermani</name>
    <dbReference type="NCBI Taxonomy" id="34504"/>
    <lineage>
        <taxon>Eukaryota</taxon>
        <taxon>Metazoa</taxon>
        <taxon>Spiralia</taxon>
        <taxon>Lophotrochozoa</taxon>
        <taxon>Platyhelminthes</taxon>
        <taxon>Trematoda</taxon>
        <taxon>Digenea</taxon>
        <taxon>Plagiorchiida</taxon>
        <taxon>Troglotremata</taxon>
        <taxon>Troglotrematidae</taxon>
        <taxon>Paragonimus</taxon>
    </lineage>
</organism>
<dbReference type="SUPFAM" id="SSF54236">
    <property type="entry name" value="Ubiquitin-like"/>
    <property type="match status" value="1"/>
</dbReference>
<feature type="compositionally biased region" description="Polar residues" evidence="1">
    <location>
        <begin position="1"/>
        <end position="12"/>
    </location>
</feature>
<accession>A0A8T0DQW7</accession>
<dbReference type="Gene3D" id="3.10.20.90">
    <property type="entry name" value="Phosphatidylinositol 3-kinase Catalytic Subunit, Chain A, domain 1"/>
    <property type="match status" value="1"/>
</dbReference>
<dbReference type="Pfam" id="PF21989">
    <property type="entry name" value="RA_2"/>
    <property type="match status" value="1"/>
</dbReference>
<dbReference type="PANTHER" id="PTHR11243">
    <property type="entry name" value="GROWTH FACTOR RECEPTOR-BOUND PROTEIN"/>
    <property type="match status" value="1"/>
</dbReference>
<dbReference type="Proteomes" id="UP000699462">
    <property type="component" value="Unassembled WGS sequence"/>
</dbReference>
<keyword evidence="4" id="KW-1185">Reference proteome</keyword>
<name>A0A8T0DQW7_9TREM</name>
<protein>
    <recommendedName>
        <fullName evidence="2">Ras-associating domain-containing protein</fullName>
    </recommendedName>
</protein>
<dbReference type="OrthoDB" id="6235964at2759"/>
<dbReference type="PANTHER" id="PTHR11243:SF23">
    <property type="entry name" value="LD06925P"/>
    <property type="match status" value="1"/>
</dbReference>
<feature type="domain" description="Ras-associating" evidence="2">
    <location>
        <begin position="226"/>
        <end position="312"/>
    </location>
</feature>
<feature type="compositionally biased region" description="Polar residues" evidence="1">
    <location>
        <begin position="62"/>
        <end position="94"/>
    </location>
</feature>
<dbReference type="SMART" id="SM00314">
    <property type="entry name" value="RA"/>
    <property type="match status" value="1"/>
</dbReference>
<dbReference type="InterPro" id="IPR039664">
    <property type="entry name" value="GRB/APBB1IP"/>
</dbReference>
<proteinExistence type="predicted"/>
<gene>
    <name evidence="3" type="ORF">P879_02662</name>
</gene>
<evidence type="ECO:0000313" key="3">
    <source>
        <dbReference type="EMBL" id="KAF8570020.1"/>
    </source>
</evidence>
<dbReference type="AlphaFoldDB" id="A0A8T0DQW7"/>
<dbReference type="InterPro" id="IPR000159">
    <property type="entry name" value="RA_dom"/>
</dbReference>
<feature type="region of interest" description="Disordered" evidence="1">
    <location>
        <begin position="62"/>
        <end position="105"/>
    </location>
</feature>
<feature type="region of interest" description="Disordered" evidence="1">
    <location>
        <begin position="1"/>
        <end position="39"/>
    </location>
</feature>
<dbReference type="Gene3D" id="2.30.29.30">
    <property type="entry name" value="Pleckstrin-homology domain (PH domain)/Phosphotyrosine-binding domain (PTB)"/>
    <property type="match status" value="1"/>
</dbReference>
<comment type="caution">
    <text evidence="3">The sequence shown here is derived from an EMBL/GenBank/DDBJ whole genome shotgun (WGS) entry which is preliminary data.</text>
</comment>
<evidence type="ECO:0000259" key="2">
    <source>
        <dbReference type="PROSITE" id="PS50200"/>
    </source>
</evidence>
<dbReference type="PROSITE" id="PS50200">
    <property type="entry name" value="RA"/>
    <property type="match status" value="1"/>
</dbReference>
<feature type="compositionally biased region" description="Polar residues" evidence="1">
    <location>
        <begin position="30"/>
        <end position="39"/>
    </location>
</feature>
<reference evidence="3 4" key="1">
    <citation type="submission" date="2019-07" db="EMBL/GenBank/DDBJ databases">
        <title>Annotation for the trematode Paragonimus westermani.</title>
        <authorList>
            <person name="Choi Y.-J."/>
        </authorList>
    </citation>
    <scope>NUCLEOTIDE SEQUENCE [LARGE SCALE GENOMIC DNA]</scope>
    <source>
        <strain evidence="3">180907_Pwestermani</strain>
    </source>
</reference>
<dbReference type="GO" id="GO:0007165">
    <property type="term" value="P:signal transduction"/>
    <property type="evidence" value="ECO:0007669"/>
    <property type="project" value="InterPro"/>
</dbReference>
<evidence type="ECO:0000256" key="1">
    <source>
        <dbReference type="SAM" id="MobiDB-lite"/>
    </source>
</evidence>
<dbReference type="InterPro" id="IPR011993">
    <property type="entry name" value="PH-like_dom_sf"/>
</dbReference>
<evidence type="ECO:0000313" key="4">
    <source>
        <dbReference type="Proteomes" id="UP000699462"/>
    </source>
</evidence>